<dbReference type="GO" id="GO:0016471">
    <property type="term" value="C:vacuolar proton-transporting V-type ATPase complex"/>
    <property type="evidence" value="ECO:0007669"/>
    <property type="project" value="TreeGrafter"/>
</dbReference>
<evidence type="ECO:0000256" key="6">
    <source>
        <dbReference type="ARBA" id="ARBA00023065"/>
    </source>
</evidence>
<dbReference type="GO" id="GO:0051117">
    <property type="term" value="F:ATPase binding"/>
    <property type="evidence" value="ECO:0007669"/>
    <property type="project" value="TreeGrafter"/>
</dbReference>
<dbReference type="EMBL" id="VSSQ01010306">
    <property type="protein sequence ID" value="MPM43970.1"/>
    <property type="molecule type" value="Genomic_DNA"/>
</dbReference>
<name>A0A644ZSM4_9ZZZZ</name>
<dbReference type="InterPro" id="IPR002490">
    <property type="entry name" value="V-ATPase_116kDa_su"/>
</dbReference>
<evidence type="ECO:0000256" key="7">
    <source>
        <dbReference type="ARBA" id="ARBA00023136"/>
    </source>
</evidence>
<evidence type="ECO:0000256" key="5">
    <source>
        <dbReference type="ARBA" id="ARBA00022989"/>
    </source>
</evidence>
<dbReference type="GO" id="GO:0046961">
    <property type="term" value="F:proton-transporting ATPase activity, rotational mechanism"/>
    <property type="evidence" value="ECO:0007669"/>
    <property type="project" value="InterPro"/>
</dbReference>
<feature type="transmembrane region" description="Helical" evidence="8">
    <location>
        <begin position="401"/>
        <end position="423"/>
    </location>
</feature>
<protein>
    <recommendedName>
        <fullName evidence="10">V-type ATP synthase subunit I</fullName>
    </recommendedName>
</protein>
<reference evidence="9" key="1">
    <citation type="submission" date="2019-08" db="EMBL/GenBank/DDBJ databases">
        <authorList>
            <person name="Kucharzyk K."/>
            <person name="Murdoch R.W."/>
            <person name="Higgins S."/>
            <person name="Loffler F."/>
        </authorList>
    </citation>
    <scope>NUCLEOTIDE SEQUENCE</scope>
</reference>
<gene>
    <name evidence="9" type="ORF">SDC9_90648</name>
</gene>
<feature type="transmembrane region" description="Helical" evidence="8">
    <location>
        <begin position="502"/>
        <end position="525"/>
    </location>
</feature>
<keyword evidence="5 8" id="KW-1133">Transmembrane helix</keyword>
<evidence type="ECO:0000256" key="4">
    <source>
        <dbReference type="ARBA" id="ARBA00022692"/>
    </source>
</evidence>
<keyword evidence="6" id="KW-0406">Ion transport</keyword>
<keyword evidence="7 8" id="KW-0472">Membrane</keyword>
<evidence type="ECO:0000256" key="8">
    <source>
        <dbReference type="SAM" id="Phobius"/>
    </source>
</evidence>
<sequence>MQRVSDLEFVHKNLGLLSRLPLDLKFYSGYDSIKAFVGTFKTDPSEDLLKLENAEVFIAGGKKEVPVAAVFIKASEADKASSMLSDLGYVEIPVPEGSGSPKAMEEAVAAEIAGIRARLEEIGKKMAELSERHEAFLAASDEELSIKVEKGGIPLRIATSEYSFVIDGWIPAAQVESAKAELEAKLAGAAYVEFQESRGRNQHESDEAEPRFKTAPSKMKNGNMVSKFEFPTKLVSTPKYNELDPSILMAVFLPFFFGFMVGDAAYALPFIILGLYGIRNAKSKEFRAIGTVLFFGGIWTFIFGFFFFGEMLGMHFVGNNPLAPGEMSVNWQYLLNIESYPEWFISIIPNDGHGIGKLHDVTFLLKVSVYMGIVHLMIAYIIGFYNSFIQHGFRSALHHKGGWILVLVGLVMVCFALTELLFYSKPMEGTLLTIVAVGAVVLLAGVVLAWPAEKAQVILEMPGIVGNILSYTRLAAIGMSKAGMALAFNYMSIIMIGSGGDIVSYIAGFLIFLIGHLMIWVLAILSAGLHSLRLQFVEAMNKFFVGGGKDYEPLMVKRKNTKVVETEV</sequence>
<comment type="caution">
    <text evidence="9">The sequence shown here is derived from an EMBL/GenBank/DDBJ whole genome shotgun (WGS) entry which is preliminary data.</text>
</comment>
<dbReference type="PANTHER" id="PTHR11629">
    <property type="entry name" value="VACUOLAR PROTON ATPASES"/>
    <property type="match status" value="1"/>
</dbReference>
<feature type="transmembrane region" description="Helical" evidence="8">
    <location>
        <begin position="429"/>
        <end position="450"/>
    </location>
</feature>
<evidence type="ECO:0000256" key="2">
    <source>
        <dbReference type="ARBA" id="ARBA00009904"/>
    </source>
</evidence>
<dbReference type="Pfam" id="PF01496">
    <property type="entry name" value="V_ATPase_I"/>
    <property type="match status" value="1"/>
</dbReference>
<comment type="subcellular location">
    <subcellularLocation>
        <location evidence="1">Membrane</location>
        <topology evidence="1">Multi-pass membrane protein</topology>
    </subcellularLocation>
</comment>
<accession>A0A644ZSM4</accession>
<evidence type="ECO:0000256" key="1">
    <source>
        <dbReference type="ARBA" id="ARBA00004141"/>
    </source>
</evidence>
<feature type="transmembrane region" description="Helical" evidence="8">
    <location>
        <begin position="288"/>
        <end position="308"/>
    </location>
</feature>
<evidence type="ECO:0000313" key="9">
    <source>
        <dbReference type="EMBL" id="MPM43970.1"/>
    </source>
</evidence>
<feature type="transmembrane region" description="Helical" evidence="8">
    <location>
        <begin position="471"/>
        <end position="496"/>
    </location>
</feature>
<keyword evidence="4 8" id="KW-0812">Transmembrane</keyword>
<dbReference type="AlphaFoldDB" id="A0A644ZSM4"/>
<evidence type="ECO:0008006" key="10">
    <source>
        <dbReference type="Google" id="ProtNLM"/>
    </source>
</evidence>
<proteinExistence type="inferred from homology"/>
<organism evidence="9">
    <name type="scientific">bioreactor metagenome</name>
    <dbReference type="NCBI Taxonomy" id="1076179"/>
    <lineage>
        <taxon>unclassified sequences</taxon>
        <taxon>metagenomes</taxon>
        <taxon>ecological metagenomes</taxon>
    </lineage>
</organism>
<dbReference type="PANTHER" id="PTHR11629:SF63">
    <property type="entry name" value="V-TYPE PROTON ATPASE SUBUNIT A"/>
    <property type="match status" value="1"/>
</dbReference>
<dbReference type="GO" id="GO:0007035">
    <property type="term" value="P:vacuolar acidification"/>
    <property type="evidence" value="ECO:0007669"/>
    <property type="project" value="TreeGrafter"/>
</dbReference>
<keyword evidence="3" id="KW-0813">Transport</keyword>
<feature type="transmembrane region" description="Helical" evidence="8">
    <location>
        <begin position="247"/>
        <end position="276"/>
    </location>
</feature>
<feature type="transmembrane region" description="Helical" evidence="8">
    <location>
        <begin position="367"/>
        <end position="389"/>
    </location>
</feature>
<evidence type="ECO:0000256" key="3">
    <source>
        <dbReference type="ARBA" id="ARBA00022448"/>
    </source>
</evidence>
<comment type="similarity">
    <text evidence="2">Belongs to the V-ATPase 116 kDa subunit family.</text>
</comment>
<dbReference type="GO" id="GO:0033179">
    <property type="term" value="C:proton-transporting V-type ATPase, V0 domain"/>
    <property type="evidence" value="ECO:0007669"/>
    <property type="project" value="InterPro"/>
</dbReference>